<dbReference type="EMBL" id="JAHRHJ020001848">
    <property type="protein sequence ID" value="KAH9293017.1"/>
    <property type="molecule type" value="Genomic_DNA"/>
</dbReference>
<feature type="non-terminal residue" evidence="3">
    <location>
        <position position="1"/>
    </location>
</feature>
<dbReference type="SMR" id="A0AA38C9X6"/>
<accession>A0AA38C9X6</accession>
<evidence type="ECO:0000256" key="2">
    <source>
        <dbReference type="ARBA" id="ARBA00022840"/>
    </source>
</evidence>
<evidence type="ECO:0000313" key="3">
    <source>
        <dbReference type="EMBL" id="KAH9293017.1"/>
    </source>
</evidence>
<dbReference type="GO" id="GO:0140662">
    <property type="term" value="F:ATP-dependent protein folding chaperone"/>
    <property type="evidence" value="ECO:0007669"/>
    <property type="project" value="InterPro"/>
</dbReference>
<dbReference type="PRINTS" id="PR00301">
    <property type="entry name" value="HEATSHOCK70"/>
</dbReference>
<evidence type="ECO:0008006" key="5">
    <source>
        <dbReference type="Google" id="ProtNLM"/>
    </source>
</evidence>
<dbReference type="Pfam" id="PF00012">
    <property type="entry name" value="HSP70"/>
    <property type="match status" value="1"/>
</dbReference>
<comment type="caution">
    <text evidence="3">The sequence shown here is derived from an EMBL/GenBank/DDBJ whole genome shotgun (WGS) entry which is preliminary data.</text>
</comment>
<sequence length="244" mass="27860">AAALNREAVNLMVVDVIPLSLGIETAKGIMRVIVPRNSTIPTHRKEWVTTSYDYVTSMAINVYQGERRLTAHNKFLGKFVLAGIESAPSRVPEIRVRFRVDADGMLTVSAQDMKTKARNQIVINCNESETRTIGKEEVDRLVAWAQRFRMKDEAEEERIIAKYEFQRYICNMKIRVNEARTRGNIGESVAQDIILTLNSYQQWLQNHSPSPSPHKLRHKFCELQEKCGNALKNGRGKFCKLPDV</sequence>
<dbReference type="OMA" id="NSEEWIF"/>
<protein>
    <recommendedName>
        <fullName evidence="5">Heat shock protein 70</fullName>
    </recommendedName>
</protein>
<keyword evidence="4" id="KW-1185">Reference proteome</keyword>
<keyword evidence="2" id="KW-0067">ATP-binding</keyword>
<dbReference type="Gene3D" id="1.20.1270.10">
    <property type="match status" value="1"/>
</dbReference>
<proteinExistence type="predicted"/>
<dbReference type="InterPro" id="IPR029048">
    <property type="entry name" value="HSP70_C_sf"/>
</dbReference>
<gene>
    <name evidence="3" type="ORF">KI387_041779</name>
</gene>
<dbReference type="InterPro" id="IPR029047">
    <property type="entry name" value="HSP70_peptide-bd_sf"/>
</dbReference>
<organism evidence="3 4">
    <name type="scientific">Taxus chinensis</name>
    <name type="common">Chinese yew</name>
    <name type="synonym">Taxus wallichiana var. chinensis</name>
    <dbReference type="NCBI Taxonomy" id="29808"/>
    <lineage>
        <taxon>Eukaryota</taxon>
        <taxon>Viridiplantae</taxon>
        <taxon>Streptophyta</taxon>
        <taxon>Embryophyta</taxon>
        <taxon>Tracheophyta</taxon>
        <taxon>Spermatophyta</taxon>
        <taxon>Pinopsida</taxon>
        <taxon>Pinidae</taxon>
        <taxon>Conifers II</taxon>
        <taxon>Cupressales</taxon>
        <taxon>Taxaceae</taxon>
        <taxon>Taxus</taxon>
    </lineage>
</organism>
<keyword evidence="1" id="KW-0547">Nucleotide-binding</keyword>
<dbReference type="PANTHER" id="PTHR19375">
    <property type="entry name" value="HEAT SHOCK PROTEIN 70KDA"/>
    <property type="match status" value="1"/>
</dbReference>
<evidence type="ECO:0000313" key="4">
    <source>
        <dbReference type="Proteomes" id="UP000824469"/>
    </source>
</evidence>
<dbReference type="Proteomes" id="UP000824469">
    <property type="component" value="Unassembled WGS sequence"/>
</dbReference>
<dbReference type="GO" id="GO:0005524">
    <property type="term" value="F:ATP binding"/>
    <property type="evidence" value="ECO:0007669"/>
    <property type="project" value="UniProtKB-KW"/>
</dbReference>
<evidence type="ECO:0000256" key="1">
    <source>
        <dbReference type="ARBA" id="ARBA00022741"/>
    </source>
</evidence>
<name>A0AA38C9X6_TAXCH</name>
<dbReference type="Gene3D" id="2.60.34.10">
    <property type="entry name" value="Substrate Binding Domain Of DNAk, Chain A, domain 1"/>
    <property type="match status" value="1"/>
</dbReference>
<dbReference type="InterPro" id="IPR013126">
    <property type="entry name" value="Hsp_70_fam"/>
</dbReference>
<dbReference type="AlphaFoldDB" id="A0AA38C9X6"/>
<reference evidence="3 4" key="1">
    <citation type="journal article" date="2021" name="Nat. Plants">
        <title>The Taxus genome provides insights into paclitaxel biosynthesis.</title>
        <authorList>
            <person name="Xiong X."/>
            <person name="Gou J."/>
            <person name="Liao Q."/>
            <person name="Li Y."/>
            <person name="Zhou Q."/>
            <person name="Bi G."/>
            <person name="Li C."/>
            <person name="Du R."/>
            <person name="Wang X."/>
            <person name="Sun T."/>
            <person name="Guo L."/>
            <person name="Liang H."/>
            <person name="Lu P."/>
            <person name="Wu Y."/>
            <person name="Zhang Z."/>
            <person name="Ro D.K."/>
            <person name="Shang Y."/>
            <person name="Huang S."/>
            <person name="Yan J."/>
        </authorList>
    </citation>
    <scope>NUCLEOTIDE SEQUENCE [LARGE SCALE GENOMIC DNA]</scope>
    <source>
        <strain evidence="3">Ta-2019</strain>
    </source>
</reference>
<dbReference type="SUPFAM" id="SSF100920">
    <property type="entry name" value="Heat shock protein 70kD (HSP70), peptide-binding domain"/>
    <property type="match status" value="1"/>
</dbReference>